<comment type="caution">
    <text evidence="1">The sequence shown here is derived from an EMBL/GenBank/DDBJ whole genome shotgun (WGS) entry which is preliminary data.</text>
</comment>
<sequence length="215" mass="25153">MNEKKGRRKIFADGRKKREVPHQTDVNKYLQKIGLKKARNILRECLDHQLKEALYLELISKKVNVLIDFTEHSYYGKRKDKMIKGTTRGKGTKKMRHYLGFSILSRGIHLYAGLEHIAKGQPKVPVIIKFLEHLIELGFELNYVMMDREFYNAELLHEIKGLKGNVLIPAKAYKRITKIIEEYLNGTGKRVRKYTLSSAPGKEFQFFQNVYLIIK</sequence>
<evidence type="ECO:0008006" key="2">
    <source>
        <dbReference type="Google" id="ProtNLM"/>
    </source>
</evidence>
<dbReference type="AlphaFoldDB" id="X1KFA9"/>
<proteinExistence type="predicted"/>
<reference evidence="1" key="1">
    <citation type="journal article" date="2014" name="Front. Microbiol.">
        <title>High frequency of phylogenetically diverse reductive dehalogenase-homologous genes in deep subseafloor sedimentary metagenomes.</title>
        <authorList>
            <person name="Kawai M."/>
            <person name="Futagami T."/>
            <person name="Toyoda A."/>
            <person name="Takaki Y."/>
            <person name="Nishi S."/>
            <person name="Hori S."/>
            <person name="Arai W."/>
            <person name="Tsubouchi T."/>
            <person name="Morono Y."/>
            <person name="Uchiyama I."/>
            <person name="Ito T."/>
            <person name="Fujiyama A."/>
            <person name="Inagaki F."/>
            <person name="Takami H."/>
        </authorList>
    </citation>
    <scope>NUCLEOTIDE SEQUENCE</scope>
    <source>
        <strain evidence="1">Expedition CK06-06</strain>
    </source>
</reference>
<protein>
    <recommendedName>
        <fullName evidence="2">Transposase IS4-like domain-containing protein</fullName>
    </recommendedName>
</protein>
<dbReference type="EMBL" id="BARV01011231">
    <property type="protein sequence ID" value="GAI05338.1"/>
    <property type="molecule type" value="Genomic_DNA"/>
</dbReference>
<organism evidence="1">
    <name type="scientific">marine sediment metagenome</name>
    <dbReference type="NCBI Taxonomy" id="412755"/>
    <lineage>
        <taxon>unclassified sequences</taxon>
        <taxon>metagenomes</taxon>
        <taxon>ecological metagenomes</taxon>
    </lineage>
</organism>
<accession>X1KFA9</accession>
<feature type="non-terminal residue" evidence="1">
    <location>
        <position position="215"/>
    </location>
</feature>
<evidence type="ECO:0000313" key="1">
    <source>
        <dbReference type="EMBL" id="GAI05338.1"/>
    </source>
</evidence>
<gene>
    <name evidence="1" type="ORF">S06H3_21394</name>
</gene>
<name>X1KFA9_9ZZZZ</name>